<gene>
    <name evidence="1" type="ORF">LCGC14_0860500</name>
</gene>
<proteinExistence type="predicted"/>
<dbReference type="AlphaFoldDB" id="A0A0F9PCK1"/>
<reference evidence="1" key="1">
    <citation type="journal article" date="2015" name="Nature">
        <title>Complex archaea that bridge the gap between prokaryotes and eukaryotes.</title>
        <authorList>
            <person name="Spang A."/>
            <person name="Saw J.H."/>
            <person name="Jorgensen S.L."/>
            <person name="Zaremba-Niedzwiedzka K."/>
            <person name="Martijn J."/>
            <person name="Lind A.E."/>
            <person name="van Eijk R."/>
            <person name="Schleper C."/>
            <person name="Guy L."/>
            <person name="Ettema T.J."/>
        </authorList>
    </citation>
    <scope>NUCLEOTIDE SEQUENCE</scope>
</reference>
<evidence type="ECO:0000313" key="1">
    <source>
        <dbReference type="EMBL" id="KKN27829.1"/>
    </source>
</evidence>
<sequence>MTDVRVFRVEISVSEYNGNDEGFYNIKQTMETTKGKERLKETLDSIYFSTLKYLERRRLI</sequence>
<accession>A0A0F9PCK1</accession>
<protein>
    <submittedName>
        <fullName evidence="1">Uncharacterized protein</fullName>
    </submittedName>
</protein>
<dbReference type="EMBL" id="LAZR01002611">
    <property type="protein sequence ID" value="KKN27829.1"/>
    <property type="molecule type" value="Genomic_DNA"/>
</dbReference>
<name>A0A0F9PCK1_9ZZZZ</name>
<comment type="caution">
    <text evidence="1">The sequence shown here is derived from an EMBL/GenBank/DDBJ whole genome shotgun (WGS) entry which is preliminary data.</text>
</comment>
<organism evidence="1">
    <name type="scientific">marine sediment metagenome</name>
    <dbReference type="NCBI Taxonomy" id="412755"/>
    <lineage>
        <taxon>unclassified sequences</taxon>
        <taxon>metagenomes</taxon>
        <taxon>ecological metagenomes</taxon>
    </lineage>
</organism>